<dbReference type="PANTHER" id="PTHR16026:SF0">
    <property type="entry name" value="CARTILAGE ACIDIC PROTEIN 1"/>
    <property type="match status" value="1"/>
</dbReference>
<dbReference type="SUPFAM" id="SSF69318">
    <property type="entry name" value="Integrin alpha N-terminal domain"/>
    <property type="match status" value="1"/>
</dbReference>
<protein>
    <recommendedName>
        <fullName evidence="1">ASPIC/UnbV domain-containing protein</fullName>
    </recommendedName>
</protein>
<evidence type="ECO:0000313" key="3">
    <source>
        <dbReference type="Proteomes" id="UP000187735"/>
    </source>
</evidence>
<dbReference type="OrthoDB" id="5287961at2"/>
<dbReference type="Pfam" id="PF07593">
    <property type="entry name" value="UnbV_ASPIC"/>
    <property type="match status" value="1"/>
</dbReference>
<dbReference type="STRING" id="1891926.Fuma_03136"/>
<reference evidence="2 3" key="1">
    <citation type="journal article" date="2016" name="Front. Microbiol.">
        <title>Fuerstia marisgermanicae gen. nov., sp. nov., an Unusual Member of the Phylum Planctomycetes from the German Wadden Sea.</title>
        <authorList>
            <person name="Kohn T."/>
            <person name="Heuer A."/>
            <person name="Jogler M."/>
            <person name="Vollmers J."/>
            <person name="Boedeker C."/>
            <person name="Bunk B."/>
            <person name="Rast P."/>
            <person name="Borchert D."/>
            <person name="Glockner I."/>
            <person name="Freese H.M."/>
            <person name="Klenk H.P."/>
            <person name="Overmann J."/>
            <person name="Kaster A.K."/>
            <person name="Rohde M."/>
            <person name="Wiegand S."/>
            <person name="Jogler C."/>
        </authorList>
    </citation>
    <scope>NUCLEOTIDE SEQUENCE [LARGE SCALE GENOMIC DNA]</scope>
    <source>
        <strain evidence="2 3">NH11</strain>
    </source>
</reference>
<accession>A0A1P8WHI7</accession>
<dbReference type="RefSeq" id="WP_077024971.1">
    <property type="nucleotide sequence ID" value="NZ_CP017641.1"/>
</dbReference>
<dbReference type="InterPro" id="IPR027039">
    <property type="entry name" value="Crtac1"/>
</dbReference>
<organism evidence="2 3">
    <name type="scientific">Fuerstiella marisgermanici</name>
    <dbReference type="NCBI Taxonomy" id="1891926"/>
    <lineage>
        <taxon>Bacteria</taxon>
        <taxon>Pseudomonadati</taxon>
        <taxon>Planctomycetota</taxon>
        <taxon>Planctomycetia</taxon>
        <taxon>Planctomycetales</taxon>
        <taxon>Planctomycetaceae</taxon>
        <taxon>Fuerstiella</taxon>
    </lineage>
</organism>
<dbReference type="KEGG" id="fmr:Fuma_03136"/>
<gene>
    <name evidence="2" type="ORF">Fuma_03136</name>
</gene>
<dbReference type="InterPro" id="IPR028994">
    <property type="entry name" value="Integrin_alpha_N"/>
</dbReference>
<dbReference type="InterPro" id="IPR011519">
    <property type="entry name" value="UnbV_ASPIC"/>
</dbReference>
<dbReference type="Proteomes" id="UP000187735">
    <property type="component" value="Chromosome"/>
</dbReference>
<proteinExistence type="predicted"/>
<feature type="domain" description="ASPIC/UnbV" evidence="1">
    <location>
        <begin position="123"/>
        <end position="189"/>
    </location>
</feature>
<dbReference type="EMBL" id="CP017641">
    <property type="protein sequence ID" value="APZ93518.1"/>
    <property type="molecule type" value="Genomic_DNA"/>
</dbReference>
<evidence type="ECO:0000259" key="1">
    <source>
        <dbReference type="Pfam" id="PF07593"/>
    </source>
</evidence>
<sequence>MSQPLDRTCSIEPLGDIDSSAGEFWTHPFAMLRNGDNLSAYETNCLFLNVDGNQFLDASFASNANIDADSRSVMVGDFDGNLTPDLLVGSVGGGPLRLFLNRFPDANHRVDFRLQGVESNRSAIGARVIVEAGGKQIYRDLFAANGFMGQSPARLNIGVGTAESVDRLTIIWPSGSKQEFQNLPVDGTIEITEGTQKFDVVMPAATEK</sequence>
<keyword evidence="3" id="KW-1185">Reference proteome</keyword>
<dbReference type="PANTHER" id="PTHR16026">
    <property type="entry name" value="CARTILAGE ACIDIC PROTEIN 1"/>
    <property type="match status" value="1"/>
</dbReference>
<dbReference type="AlphaFoldDB" id="A0A1P8WHI7"/>
<name>A0A1P8WHI7_9PLAN</name>
<evidence type="ECO:0000313" key="2">
    <source>
        <dbReference type="EMBL" id="APZ93518.1"/>
    </source>
</evidence>